<dbReference type="Pfam" id="PF03412">
    <property type="entry name" value="Peptidase_C39"/>
    <property type="match status" value="1"/>
</dbReference>
<keyword evidence="5 12" id="KW-0067">ATP-binding</keyword>
<name>A0ABX8H5B1_9BACT</name>
<organism evidence="12 13">
    <name type="scientific">Flammeovirga kamogawensis</name>
    <dbReference type="NCBI Taxonomy" id="373891"/>
    <lineage>
        <taxon>Bacteria</taxon>
        <taxon>Pseudomonadati</taxon>
        <taxon>Bacteroidota</taxon>
        <taxon>Cytophagia</taxon>
        <taxon>Cytophagales</taxon>
        <taxon>Flammeovirgaceae</taxon>
        <taxon>Flammeovirga</taxon>
    </lineage>
</organism>
<reference evidence="12 13" key="1">
    <citation type="submission" date="2021-05" db="EMBL/GenBank/DDBJ databases">
        <title>Comparative genomic studies on the polysaccharide-degrading batcterial strains of the Flammeovirga genus.</title>
        <authorList>
            <person name="Zewei F."/>
            <person name="Zheng Z."/>
            <person name="Yu L."/>
            <person name="Ruyue G."/>
            <person name="Yanhong M."/>
            <person name="Yuanyuan C."/>
            <person name="Jingyan G."/>
            <person name="Wenjun H."/>
        </authorList>
    </citation>
    <scope>NUCLEOTIDE SEQUENCE [LARGE SCALE GENOMIC DNA]</scope>
    <source>
        <strain evidence="12 13">YS10</strain>
        <plasmid evidence="12 13">p1</plasmid>
    </source>
</reference>
<evidence type="ECO:0000256" key="2">
    <source>
        <dbReference type="ARBA" id="ARBA00022692"/>
    </source>
</evidence>
<dbReference type="InterPro" id="IPR011527">
    <property type="entry name" value="ABC1_TM_dom"/>
</dbReference>
<sequence length="704" mass="81024">MKNINYYSNFFFQQHGFSDCGIACLKTIIKFYGGKNISYEELRILSGTNEYGTSLDGLSCASNSLGIDSEGYEYDIKSLKETDKPSILYVIIDKNREHYIVCFGWDKKKQRFIISDPSDGVKYYTEDELLKIWEERILLKVSPNSNFQFENDNSKKKLKWIIGLISSELNILFVSSFLGLLIAIISLSNSIFIRELIDSLLPKKEYDTILESLTLLAILLSFRLILNYLRDRLTSIHTQDFNNSLISFFYSKIISLPISYFDFRETGEVISRLNDTKKIQKVITSILSNFTIDVIIVGVSSFYIYTICPEILYLLFGSFLAYITISYFTYNRFINFNKVSMQSFAQSESQFINTIEGIREVKSNIKELLFINLGINKFKISQKKIFKLSVYQYLVASLLGFVSLLTYILTIYFGVNEIEKEKLSIGGLMAIISIMIGLQNSMSKLSMINILISEAKVSFDRIFELANLRNNKSNETIELPEINTITLHNLTYSFPGSDILFNTINANFKKGQVSFLIGESGIGKSIILKVIQKYYEKYDSNVIINNKVRLDKIDIKQWLGCVAIVNQEPYIFKGTIAENISMNFNLNKDEIINVITFCEKYGFDNLLEKYTMSYFTKLETKGINISGGQRQIIAFARAIYKNSKVLLLDEPSSALDDKTEEYMMEIIQKIKQDRIIIGVTHRRKILEIADEVIKIERFKEVELV</sequence>
<evidence type="ECO:0000313" key="13">
    <source>
        <dbReference type="Proteomes" id="UP000682802"/>
    </source>
</evidence>
<dbReference type="PROSITE" id="PS50893">
    <property type="entry name" value="ABC_TRANSPORTER_2"/>
    <property type="match status" value="1"/>
</dbReference>
<feature type="transmembrane region" description="Helical" evidence="8">
    <location>
        <begin position="160"/>
        <end position="187"/>
    </location>
</feature>
<dbReference type="Gene3D" id="3.90.70.10">
    <property type="entry name" value="Cysteine proteinases"/>
    <property type="match status" value="1"/>
</dbReference>
<evidence type="ECO:0000256" key="7">
    <source>
        <dbReference type="ARBA" id="ARBA00023136"/>
    </source>
</evidence>
<dbReference type="PANTHER" id="PTHR43394">
    <property type="entry name" value="ATP-DEPENDENT PERMEASE MDL1, MITOCHONDRIAL"/>
    <property type="match status" value="1"/>
</dbReference>
<keyword evidence="2 8" id="KW-0812">Transmembrane</keyword>
<evidence type="ECO:0000256" key="5">
    <source>
        <dbReference type="ARBA" id="ARBA00022840"/>
    </source>
</evidence>
<evidence type="ECO:0000256" key="6">
    <source>
        <dbReference type="ARBA" id="ARBA00022989"/>
    </source>
</evidence>
<keyword evidence="6 8" id="KW-1133">Transmembrane helix</keyword>
<feature type="transmembrane region" description="Helical" evidence="8">
    <location>
        <begin position="311"/>
        <end position="330"/>
    </location>
</feature>
<evidence type="ECO:0000256" key="4">
    <source>
        <dbReference type="ARBA" id="ARBA00022801"/>
    </source>
</evidence>
<evidence type="ECO:0000256" key="8">
    <source>
        <dbReference type="SAM" id="Phobius"/>
    </source>
</evidence>
<feature type="transmembrane region" description="Helical" evidence="8">
    <location>
        <begin position="390"/>
        <end position="413"/>
    </location>
</feature>
<dbReference type="SMART" id="SM00382">
    <property type="entry name" value="AAA"/>
    <property type="match status" value="1"/>
</dbReference>
<evidence type="ECO:0000259" key="10">
    <source>
        <dbReference type="PROSITE" id="PS50929"/>
    </source>
</evidence>
<keyword evidence="4" id="KW-0378">Hydrolase</keyword>
<feature type="transmembrane region" description="Helical" evidence="8">
    <location>
        <begin position="282"/>
        <end position="305"/>
    </location>
</feature>
<dbReference type="RefSeq" id="WP_144077104.1">
    <property type="nucleotide sequence ID" value="NZ_CP076130.1"/>
</dbReference>
<keyword evidence="3" id="KW-0547">Nucleotide-binding</keyword>
<feature type="domain" description="Peptidase C39" evidence="11">
    <location>
        <begin position="13"/>
        <end position="140"/>
    </location>
</feature>
<geneLocation type="plasmid" evidence="12 13">
    <name>p1</name>
</geneLocation>
<evidence type="ECO:0000259" key="9">
    <source>
        <dbReference type="PROSITE" id="PS50893"/>
    </source>
</evidence>
<dbReference type="InterPro" id="IPR005074">
    <property type="entry name" value="Peptidase_C39"/>
</dbReference>
<evidence type="ECO:0000259" key="11">
    <source>
        <dbReference type="PROSITE" id="PS50990"/>
    </source>
</evidence>
<dbReference type="InterPro" id="IPR003439">
    <property type="entry name" value="ABC_transporter-like_ATP-bd"/>
</dbReference>
<dbReference type="InterPro" id="IPR003593">
    <property type="entry name" value="AAA+_ATPase"/>
</dbReference>
<dbReference type="Gene3D" id="1.20.1560.10">
    <property type="entry name" value="ABC transporter type 1, transmembrane domain"/>
    <property type="match status" value="1"/>
</dbReference>
<comment type="subcellular location">
    <subcellularLocation>
        <location evidence="1">Cell membrane</location>
        <topology evidence="1">Multi-pass membrane protein</topology>
    </subcellularLocation>
</comment>
<dbReference type="PROSITE" id="PS50929">
    <property type="entry name" value="ABC_TM1F"/>
    <property type="match status" value="1"/>
</dbReference>
<proteinExistence type="predicted"/>
<dbReference type="Pfam" id="PF00664">
    <property type="entry name" value="ABC_membrane"/>
    <property type="match status" value="1"/>
</dbReference>
<feature type="transmembrane region" description="Helical" evidence="8">
    <location>
        <begin position="208"/>
        <end position="229"/>
    </location>
</feature>
<dbReference type="PROSITE" id="PS50990">
    <property type="entry name" value="PEPTIDASE_C39"/>
    <property type="match status" value="1"/>
</dbReference>
<dbReference type="InterPro" id="IPR039421">
    <property type="entry name" value="Type_1_exporter"/>
</dbReference>
<dbReference type="CDD" id="cd03228">
    <property type="entry name" value="ABCC_MRP_Like"/>
    <property type="match status" value="1"/>
</dbReference>
<dbReference type="GO" id="GO:0005524">
    <property type="term" value="F:ATP binding"/>
    <property type="evidence" value="ECO:0007669"/>
    <property type="project" value="UniProtKB-KW"/>
</dbReference>
<dbReference type="InterPro" id="IPR027417">
    <property type="entry name" value="P-loop_NTPase"/>
</dbReference>
<protein>
    <submittedName>
        <fullName evidence="12">ATP-binding cassette domain-containing protein</fullName>
    </submittedName>
</protein>
<dbReference type="SUPFAM" id="SSF52540">
    <property type="entry name" value="P-loop containing nucleoside triphosphate hydrolases"/>
    <property type="match status" value="1"/>
</dbReference>
<accession>A0ABX8H5B1</accession>
<evidence type="ECO:0000256" key="3">
    <source>
        <dbReference type="ARBA" id="ARBA00022741"/>
    </source>
</evidence>
<evidence type="ECO:0000256" key="1">
    <source>
        <dbReference type="ARBA" id="ARBA00004651"/>
    </source>
</evidence>
<evidence type="ECO:0000313" key="12">
    <source>
        <dbReference type="EMBL" id="QWG10611.1"/>
    </source>
</evidence>
<keyword evidence="7 8" id="KW-0472">Membrane</keyword>
<dbReference type="InterPro" id="IPR036640">
    <property type="entry name" value="ABC1_TM_sf"/>
</dbReference>
<keyword evidence="13" id="KW-1185">Reference proteome</keyword>
<feature type="domain" description="ABC transmembrane type-1" evidence="10">
    <location>
        <begin position="173"/>
        <end position="454"/>
    </location>
</feature>
<dbReference type="EMBL" id="CP076130">
    <property type="protein sequence ID" value="QWG10611.1"/>
    <property type="molecule type" value="Genomic_DNA"/>
</dbReference>
<gene>
    <name evidence="12" type="ORF">KM029_24835</name>
</gene>
<dbReference type="Gene3D" id="3.40.50.300">
    <property type="entry name" value="P-loop containing nucleotide triphosphate hydrolases"/>
    <property type="match status" value="1"/>
</dbReference>
<keyword evidence="12" id="KW-0614">Plasmid</keyword>
<dbReference type="PANTHER" id="PTHR43394:SF1">
    <property type="entry name" value="ATP-BINDING CASSETTE SUB-FAMILY B MEMBER 10, MITOCHONDRIAL"/>
    <property type="match status" value="1"/>
</dbReference>
<dbReference type="Pfam" id="PF00005">
    <property type="entry name" value="ABC_tran"/>
    <property type="match status" value="1"/>
</dbReference>
<dbReference type="Proteomes" id="UP000682802">
    <property type="component" value="Plasmid p1"/>
</dbReference>
<feature type="domain" description="ABC transporter" evidence="9">
    <location>
        <begin position="485"/>
        <end position="703"/>
    </location>
</feature>
<dbReference type="SUPFAM" id="SSF90123">
    <property type="entry name" value="ABC transporter transmembrane region"/>
    <property type="match status" value="1"/>
</dbReference>